<evidence type="ECO:0000313" key="2">
    <source>
        <dbReference type="Proteomes" id="UP001595912"/>
    </source>
</evidence>
<dbReference type="Pfam" id="PF20199">
    <property type="entry name" value="RepSA"/>
    <property type="match status" value="1"/>
</dbReference>
<sequence>MDCYDYTGHAVFNAFAGKLWHRTKQAVERHLEHLCRVRRIPFAQVVTATGRTRVVSPVRVSHGKVAEMQRRAAVHFHALLRLDGVDALDPTAVVPPPAGITVDDLETAIRAAVAHVAYTTPAHPDQPDGWPVAWGEQVDVEQLALRGDASITDTKAAGYLAKYATKATEAAGHHSTRITSDTINRYDDPDGDHIARLIHACWTLGRPTGTRQPLRERPTKPRPATRLRPPWTCHTCGTRTRLAVCRTCEPACQPGLDTATASGNTPVTSDNPYLRLRRWAHMLGYGGHFLTKARRYSTTFAFLRETRITFRRTQTSGHPEPVRSADHPDDEQRLIVLGALSFAGAGWRTLGDALLANTSAALARARREAGREELAHAHHAAPAATAAA</sequence>
<dbReference type="InterPro" id="IPR046828">
    <property type="entry name" value="RepSA"/>
</dbReference>
<dbReference type="Proteomes" id="UP001595912">
    <property type="component" value="Unassembled WGS sequence"/>
</dbReference>
<evidence type="ECO:0000313" key="1">
    <source>
        <dbReference type="EMBL" id="MFC5000474.1"/>
    </source>
</evidence>
<keyword evidence="2" id="KW-1185">Reference proteome</keyword>
<comment type="caution">
    <text evidence="1">The sequence shown here is derived from an EMBL/GenBank/DDBJ whole genome shotgun (WGS) entry which is preliminary data.</text>
</comment>
<gene>
    <name evidence="1" type="ORF">ACFPIJ_21870</name>
</gene>
<name>A0ABV9VXN4_9ACTN</name>
<proteinExistence type="predicted"/>
<dbReference type="RefSeq" id="WP_380117075.1">
    <property type="nucleotide sequence ID" value="NZ_JBHSIU010000024.1"/>
</dbReference>
<protein>
    <submittedName>
        <fullName evidence="1">Replication initiator</fullName>
    </submittedName>
</protein>
<dbReference type="EMBL" id="JBHSIU010000024">
    <property type="protein sequence ID" value="MFC5000474.1"/>
    <property type="molecule type" value="Genomic_DNA"/>
</dbReference>
<reference evidence="2" key="1">
    <citation type="journal article" date="2019" name="Int. J. Syst. Evol. Microbiol.">
        <title>The Global Catalogue of Microorganisms (GCM) 10K type strain sequencing project: providing services to taxonomists for standard genome sequencing and annotation.</title>
        <authorList>
            <consortium name="The Broad Institute Genomics Platform"/>
            <consortium name="The Broad Institute Genome Sequencing Center for Infectious Disease"/>
            <person name="Wu L."/>
            <person name="Ma J."/>
        </authorList>
    </citation>
    <scope>NUCLEOTIDE SEQUENCE [LARGE SCALE GENOMIC DNA]</scope>
    <source>
        <strain evidence="2">CGMCC 4.7152</strain>
    </source>
</reference>
<accession>A0ABV9VXN4</accession>
<organism evidence="1 2">
    <name type="scientific">Dactylosporangium cerinum</name>
    <dbReference type="NCBI Taxonomy" id="1434730"/>
    <lineage>
        <taxon>Bacteria</taxon>
        <taxon>Bacillati</taxon>
        <taxon>Actinomycetota</taxon>
        <taxon>Actinomycetes</taxon>
        <taxon>Micromonosporales</taxon>
        <taxon>Micromonosporaceae</taxon>
        <taxon>Dactylosporangium</taxon>
    </lineage>
</organism>